<gene>
    <name evidence="2" type="ORF">COA71_07850</name>
</gene>
<dbReference type="EMBL" id="NVWI01000005">
    <property type="protein sequence ID" value="PCJ41463.1"/>
    <property type="molecule type" value="Genomic_DNA"/>
</dbReference>
<reference evidence="3" key="1">
    <citation type="submission" date="2017-08" db="EMBL/GenBank/DDBJ databases">
        <title>A dynamic microbial community with high functional redundancy inhabits the cold, oxic subseafloor aquifer.</title>
        <authorList>
            <person name="Tully B.J."/>
            <person name="Wheat C.G."/>
            <person name="Glazer B.T."/>
            <person name="Huber J.A."/>
        </authorList>
    </citation>
    <scope>NUCLEOTIDE SEQUENCE [LARGE SCALE GENOMIC DNA]</scope>
</reference>
<keyword evidence="1" id="KW-0732">Signal</keyword>
<evidence type="ECO:0000313" key="3">
    <source>
        <dbReference type="Proteomes" id="UP000228987"/>
    </source>
</evidence>
<proteinExistence type="predicted"/>
<evidence type="ECO:0000313" key="2">
    <source>
        <dbReference type="EMBL" id="PCJ41463.1"/>
    </source>
</evidence>
<organism evidence="2 3">
    <name type="scientific">SAR86 cluster bacterium</name>
    <dbReference type="NCBI Taxonomy" id="2030880"/>
    <lineage>
        <taxon>Bacteria</taxon>
        <taxon>Pseudomonadati</taxon>
        <taxon>Pseudomonadota</taxon>
        <taxon>Gammaproteobacteria</taxon>
        <taxon>SAR86 cluster</taxon>
    </lineage>
</organism>
<protein>
    <recommendedName>
        <fullName evidence="4">DUF560 domain-containing protein</fullName>
    </recommendedName>
</protein>
<name>A0A2A5CCG9_9GAMM</name>
<dbReference type="Proteomes" id="UP000228987">
    <property type="component" value="Unassembled WGS sequence"/>
</dbReference>
<evidence type="ECO:0008006" key="4">
    <source>
        <dbReference type="Google" id="ProtNLM"/>
    </source>
</evidence>
<feature type="chain" id="PRO_5013400063" description="DUF560 domain-containing protein" evidence="1">
    <location>
        <begin position="30"/>
        <end position="290"/>
    </location>
</feature>
<accession>A0A2A5CCG9</accession>
<sequence>MYNKPFRLKTSILLFIVSVSLWPTEQALADWFQEGSAEFLFNDNLNRAILESDIRSDISLEGAFVGGYFSQVAEYTGVTASAAFTLAHFQEYSDLNNVSLNLGLSFNHKFGVGDKVPRLNGTVSIGEHKYEYEIRDVEVRRADLSLVKRFNDYLELSFGVKHEDRRSDHYLSLDTNSFSTYVSGFLDINARDWIGFSYTRRSGEITSSSSTSTLMLNASTATNRDHTFDNGVPIIAYRLDAETDVYSIDWNRAISESSTFYVGYEKQDSKASAGINYDTNIFRTGLMLSW</sequence>
<dbReference type="AlphaFoldDB" id="A0A2A5CCG9"/>
<comment type="caution">
    <text evidence="2">The sequence shown here is derived from an EMBL/GenBank/DDBJ whole genome shotgun (WGS) entry which is preliminary data.</text>
</comment>
<evidence type="ECO:0000256" key="1">
    <source>
        <dbReference type="SAM" id="SignalP"/>
    </source>
</evidence>
<feature type="signal peptide" evidence="1">
    <location>
        <begin position="1"/>
        <end position="29"/>
    </location>
</feature>